<accession>A0AAW0W8J2</accession>
<keyword evidence="2" id="KW-1185">Reference proteome</keyword>
<dbReference type="Proteomes" id="UP001445076">
    <property type="component" value="Unassembled WGS sequence"/>
</dbReference>
<reference evidence="1 2" key="1">
    <citation type="journal article" date="2024" name="BMC Genomics">
        <title>Genome assembly of redclaw crayfish (Cherax quadricarinatus) provides insights into its immune adaptation and hypoxia tolerance.</title>
        <authorList>
            <person name="Liu Z."/>
            <person name="Zheng J."/>
            <person name="Li H."/>
            <person name="Fang K."/>
            <person name="Wang S."/>
            <person name="He J."/>
            <person name="Zhou D."/>
            <person name="Weng S."/>
            <person name="Chi M."/>
            <person name="Gu Z."/>
            <person name="He J."/>
            <person name="Li F."/>
            <person name="Wang M."/>
        </authorList>
    </citation>
    <scope>NUCLEOTIDE SEQUENCE [LARGE SCALE GENOMIC DNA]</scope>
    <source>
        <strain evidence="1">ZL_2023a</strain>
    </source>
</reference>
<dbReference type="EMBL" id="JARKIK010000082">
    <property type="protein sequence ID" value="KAK8725600.1"/>
    <property type="molecule type" value="Genomic_DNA"/>
</dbReference>
<protein>
    <submittedName>
        <fullName evidence="1">Uncharacterized protein</fullName>
    </submittedName>
</protein>
<sequence length="99" mass="11566">MYLVVTVYVSCGDFMYLVVTVYVSCGDFMYLVVTVYVSCGNYVSCGDYVSWKLALSCLSFIYCDSNEKIRRFYLFSFSMYHRCLTSIIYQRNTERSESV</sequence>
<proteinExistence type="predicted"/>
<comment type="caution">
    <text evidence="1">The sequence shown here is derived from an EMBL/GenBank/DDBJ whole genome shotgun (WGS) entry which is preliminary data.</text>
</comment>
<evidence type="ECO:0000313" key="1">
    <source>
        <dbReference type="EMBL" id="KAK8725600.1"/>
    </source>
</evidence>
<evidence type="ECO:0000313" key="2">
    <source>
        <dbReference type="Proteomes" id="UP001445076"/>
    </source>
</evidence>
<organism evidence="1 2">
    <name type="scientific">Cherax quadricarinatus</name>
    <name type="common">Australian red claw crayfish</name>
    <dbReference type="NCBI Taxonomy" id="27406"/>
    <lineage>
        <taxon>Eukaryota</taxon>
        <taxon>Metazoa</taxon>
        <taxon>Ecdysozoa</taxon>
        <taxon>Arthropoda</taxon>
        <taxon>Crustacea</taxon>
        <taxon>Multicrustacea</taxon>
        <taxon>Malacostraca</taxon>
        <taxon>Eumalacostraca</taxon>
        <taxon>Eucarida</taxon>
        <taxon>Decapoda</taxon>
        <taxon>Pleocyemata</taxon>
        <taxon>Astacidea</taxon>
        <taxon>Parastacoidea</taxon>
        <taxon>Parastacidae</taxon>
        <taxon>Cherax</taxon>
    </lineage>
</organism>
<dbReference type="AlphaFoldDB" id="A0AAW0W8J2"/>
<gene>
    <name evidence="1" type="ORF">OTU49_010639</name>
</gene>
<name>A0AAW0W8J2_CHEQU</name>